<name>A0A1E3QYE6_9ASCO</name>
<evidence type="ECO:0000256" key="3">
    <source>
        <dbReference type="ARBA" id="ARBA00023128"/>
    </source>
</evidence>
<keyword evidence="4" id="KW-1015">Disulfide bond</keyword>
<evidence type="ECO:0000256" key="2">
    <source>
        <dbReference type="ARBA" id="ARBA00004569"/>
    </source>
</evidence>
<dbReference type="STRING" id="984486.A0A1E3QYE6"/>
<dbReference type="InterPro" id="IPR051040">
    <property type="entry name" value="COX23"/>
</dbReference>
<proteinExistence type="inferred from homology"/>
<dbReference type="PANTHER" id="PTHR46811">
    <property type="entry name" value="COILED-COIL-HELIX-COILED-COIL-HELIX DOMAIN-CONTAINING PROTEIN 7"/>
    <property type="match status" value="1"/>
</dbReference>
<dbReference type="InterPro" id="IPR009069">
    <property type="entry name" value="Cys_alpha_HP_mot_SF"/>
</dbReference>
<dbReference type="GO" id="GO:0005758">
    <property type="term" value="C:mitochondrial intermembrane space"/>
    <property type="evidence" value="ECO:0007669"/>
    <property type="project" value="UniProtKB-SubCell"/>
</dbReference>
<dbReference type="GeneID" id="30145382"/>
<comment type="function">
    <text evidence="1">Required for the assembly of cytochrome c oxidase.</text>
</comment>
<evidence type="ECO:0000256" key="1">
    <source>
        <dbReference type="ARBA" id="ARBA00003875"/>
    </source>
</evidence>
<evidence type="ECO:0000256" key="5">
    <source>
        <dbReference type="ARBA" id="ARBA00038264"/>
    </source>
</evidence>
<dbReference type="OrthoDB" id="9971592at2759"/>
<dbReference type="EMBL" id="KV454426">
    <property type="protein sequence ID" value="ODQ82683.1"/>
    <property type="molecule type" value="Genomic_DNA"/>
</dbReference>
<dbReference type="GO" id="GO:0033108">
    <property type="term" value="P:mitochondrial respiratory chain complex assembly"/>
    <property type="evidence" value="ECO:0007669"/>
    <property type="project" value="TreeGrafter"/>
</dbReference>
<evidence type="ECO:0000256" key="6">
    <source>
        <dbReference type="ARBA" id="ARBA00041104"/>
    </source>
</evidence>
<evidence type="ECO:0000313" key="8">
    <source>
        <dbReference type="Proteomes" id="UP000094336"/>
    </source>
</evidence>
<gene>
    <name evidence="7" type="ORF">BABINDRAFT_159213</name>
</gene>
<sequence length="106" mass="12898">MSTKTPIEAQDPSLETQKEKVEFVTQEKIKMYPDNPTTNHHQRQMMAKEPSKFYDPCHETAQMSLRCLDRNDYNKEMCHEYFAAYRECKKEWMEQRRADRSKGNWW</sequence>
<dbReference type="RefSeq" id="XP_018988011.1">
    <property type="nucleotide sequence ID" value="XM_019127529.1"/>
</dbReference>
<dbReference type="Proteomes" id="UP000094336">
    <property type="component" value="Unassembled WGS sequence"/>
</dbReference>
<dbReference type="AlphaFoldDB" id="A0A1E3QYE6"/>
<dbReference type="PANTHER" id="PTHR46811:SF1">
    <property type="entry name" value="COILED-COIL-HELIX-COILED-COIL-HELIX DOMAIN-CONTAINING PROTEIN 7"/>
    <property type="match status" value="1"/>
</dbReference>
<evidence type="ECO:0000313" key="7">
    <source>
        <dbReference type="EMBL" id="ODQ82683.1"/>
    </source>
</evidence>
<dbReference type="PROSITE" id="PS51808">
    <property type="entry name" value="CHCH"/>
    <property type="match status" value="1"/>
</dbReference>
<dbReference type="SUPFAM" id="SSF47072">
    <property type="entry name" value="Cysteine alpha-hairpin motif"/>
    <property type="match status" value="1"/>
</dbReference>
<dbReference type="Gene3D" id="1.10.287.1130">
    <property type="entry name" value="CytochromE C oxidase copper chaperone"/>
    <property type="match status" value="1"/>
</dbReference>
<evidence type="ECO:0000256" key="4">
    <source>
        <dbReference type="ARBA" id="ARBA00023157"/>
    </source>
</evidence>
<protein>
    <recommendedName>
        <fullName evidence="6">Cytochrome c oxidase-assembly factor COX23, mitochondrial</fullName>
    </recommendedName>
</protein>
<reference evidence="8" key="1">
    <citation type="submission" date="2016-05" db="EMBL/GenBank/DDBJ databases">
        <title>Comparative genomics of biotechnologically important yeasts.</title>
        <authorList>
            <consortium name="DOE Joint Genome Institute"/>
            <person name="Riley R."/>
            <person name="Haridas S."/>
            <person name="Wolfe K.H."/>
            <person name="Lopes M.R."/>
            <person name="Hittinger C.T."/>
            <person name="Goker M."/>
            <person name="Salamov A."/>
            <person name="Wisecaver J."/>
            <person name="Long T.M."/>
            <person name="Aerts A.L."/>
            <person name="Barry K."/>
            <person name="Choi C."/>
            <person name="Clum A."/>
            <person name="Coughlan A.Y."/>
            <person name="Deshpande S."/>
            <person name="Douglass A.P."/>
            <person name="Hanson S.J."/>
            <person name="Klenk H.-P."/>
            <person name="Labutti K."/>
            <person name="Lapidus A."/>
            <person name="Lindquist E."/>
            <person name="Lipzen A."/>
            <person name="Meier-Kolthoff J.P."/>
            <person name="Ohm R.A."/>
            <person name="Otillar R.P."/>
            <person name="Pangilinan J."/>
            <person name="Peng Y."/>
            <person name="Rokas A."/>
            <person name="Rosa C.A."/>
            <person name="Scheuner C."/>
            <person name="Sibirny A.A."/>
            <person name="Slot J.C."/>
            <person name="Stielow J.B."/>
            <person name="Sun H."/>
            <person name="Kurtzman C.P."/>
            <person name="Blackwell M."/>
            <person name="Grigoriev I.V."/>
            <person name="Jeffries T.W."/>
        </authorList>
    </citation>
    <scope>NUCLEOTIDE SEQUENCE [LARGE SCALE GENOMIC DNA]</scope>
    <source>
        <strain evidence="8">NRRL Y-12698</strain>
    </source>
</reference>
<comment type="subcellular location">
    <subcellularLocation>
        <location evidence="2">Mitochondrion intermembrane space</location>
    </subcellularLocation>
</comment>
<keyword evidence="3" id="KW-0496">Mitochondrion</keyword>
<keyword evidence="8" id="KW-1185">Reference proteome</keyword>
<organism evidence="7 8">
    <name type="scientific">Babjeviella inositovora NRRL Y-12698</name>
    <dbReference type="NCBI Taxonomy" id="984486"/>
    <lineage>
        <taxon>Eukaryota</taxon>
        <taxon>Fungi</taxon>
        <taxon>Dikarya</taxon>
        <taxon>Ascomycota</taxon>
        <taxon>Saccharomycotina</taxon>
        <taxon>Pichiomycetes</taxon>
        <taxon>Serinales incertae sedis</taxon>
        <taxon>Babjeviella</taxon>
    </lineage>
</organism>
<accession>A0A1E3QYE6</accession>
<comment type="similarity">
    <text evidence="5">Belongs to the COX23 family.</text>
</comment>